<protein>
    <recommendedName>
        <fullName evidence="4">Transglutaminase-like domain-containing protein</fullName>
    </recommendedName>
</protein>
<keyword evidence="2" id="KW-0812">Transmembrane</keyword>
<keyword evidence="6" id="KW-1185">Reference proteome</keyword>
<dbReference type="Pfam" id="PF01841">
    <property type="entry name" value="Transglut_core"/>
    <property type="match status" value="1"/>
</dbReference>
<keyword evidence="2" id="KW-0472">Membrane</keyword>
<feature type="transmembrane region" description="Helical" evidence="2">
    <location>
        <begin position="375"/>
        <end position="398"/>
    </location>
</feature>
<dbReference type="Gene3D" id="3.10.620.30">
    <property type="match status" value="1"/>
</dbReference>
<feature type="chain" id="PRO_5040885213" description="Transglutaminase-like domain-containing protein" evidence="3">
    <location>
        <begin position="19"/>
        <end position="419"/>
    </location>
</feature>
<evidence type="ECO:0000259" key="4">
    <source>
        <dbReference type="SMART" id="SM00460"/>
    </source>
</evidence>
<evidence type="ECO:0000313" key="6">
    <source>
        <dbReference type="Proteomes" id="UP001165065"/>
    </source>
</evidence>
<gene>
    <name evidence="5" type="ORF">TrCOL_g662</name>
</gene>
<evidence type="ECO:0000256" key="2">
    <source>
        <dbReference type="SAM" id="Phobius"/>
    </source>
</evidence>
<dbReference type="Proteomes" id="UP001165065">
    <property type="component" value="Unassembled WGS sequence"/>
</dbReference>
<dbReference type="InterPro" id="IPR002931">
    <property type="entry name" value="Transglutaminase-like"/>
</dbReference>
<proteinExistence type="predicted"/>
<evidence type="ECO:0000256" key="3">
    <source>
        <dbReference type="SAM" id="SignalP"/>
    </source>
</evidence>
<name>A0A9W7LCC2_9STRA</name>
<dbReference type="SMART" id="SM00460">
    <property type="entry name" value="TGc"/>
    <property type="match status" value="1"/>
</dbReference>
<dbReference type="AlphaFoldDB" id="A0A9W7LCC2"/>
<comment type="caution">
    <text evidence="5">The sequence shown here is derived from an EMBL/GenBank/DDBJ whole genome shotgun (WGS) entry which is preliminary data.</text>
</comment>
<evidence type="ECO:0000313" key="5">
    <source>
        <dbReference type="EMBL" id="GMI45955.1"/>
    </source>
</evidence>
<organism evidence="5 6">
    <name type="scientific">Triparma columacea</name>
    <dbReference type="NCBI Taxonomy" id="722753"/>
    <lineage>
        <taxon>Eukaryota</taxon>
        <taxon>Sar</taxon>
        <taxon>Stramenopiles</taxon>
        <taxon>Ochrophyta</taxon>
        <taxon>Bolidophyceae</taxon>
        <taxon>Parmales</taxon>
        <taxon>Triparmaceae</taxon>
        <taxon>Triparma</taxon>
    </lineage>
</organism>
<reference evidence="6" key="1">
    <citation type="journal article" date="2023" name="Commun. Biol.">
        <title>Genome analysis of Parmales, the sister group of diatoms, reveals the evolutionary specialization of diatoms from phago-mixotrophs to photoautotrophs.</title>
        <authorList>
            <person name="Ban H."/>
            <person name="Sato S."/>
            <person name="Yoshikawa S."/>
            <person name="Yamada K."/>
            <person name="Nakamura Y."/>
            <person name="Ichinomiya M."/>
            <person name="Sato N."/>
            <person name="Blanc-Mathieu R."/>
            <person name="Endo H."/>
            <person name="Kuwata A."/>
            <person name="Ogata H."/>
        </authorList>
    </citation>
    <scope>NUCLEOTIDE SEQUENCE [LARGE SCALE GENOMIC DNA]</scope>
</reference>
<evidence type="ECO:0000256" key="1">
    <source>
        <dbReference type="SAM" id="MobiDB-lite"/>
    </source>
</evidence>
<dbReference type="OrthoDB" id="409136at2759"/>
<feature type="signal peptide" evidence="3">
    <location>
        <begin position="1"/>
        <end position="18"/>
    </location>
</feature>
<dbReference type="EMBL" id="BRYA01000273">
    <property type="protein sequence ID" value="GMI45955.1"/>
    <property type="molecule type" value="Genomic_DNA"/>
</dbReference>
<feature type="region of interest" description="Disordered" evidence="1">
    <location>
        <begin position="19"/>
        <end position="39"/>
    </location>
</feature>
<keyword evidence="3" id="KW-0732">Signal</keyword>
<feature type="domain" description="Transglutaminase-like" evidence="4">
    <location>
        <begin position="253"/>
        <end position="307"/>
    </location>
</feature>
<dbReference type="SUPFAM" id="SSF54001">
    <property type="entry name" value="Cysteine proteinases"/>
    <property type="match status" value="1"/>
</dbReference>
<sequence>MSYIKIVLLLSLLSFHSAFPSSPPRPPTATALASNTNDPNAEVEIARTSTPKHQQQQMQTQPALQKIRFTGGGREGEEYWSLGMDKNETKLLLFAAREIGGSSVSLLLSEHPTANPEEVMVKLIKSYKARLTSVPPPPTGLEFPNTPELERAMSGEGITSSLPEAVSELRSWAEWFKETLPYYHSSCFKCGVKETAFVGSTYPGVLVENLGLREEAAVGGGVKKDKRTRDEVYYCPSCRSFNTFVRSDDLELVCRTRKGRCGEYGLLAYSALREIRGGRVRWVVDTGDHVWVEVRLGGRWVMVDVCEGVVDEPMMYRGWGKRPSVVMAFEEREGKVEVEDVTLCYTDEGREEVRKGREVDLEICIKIDIPSQSDWRFWAALLLAGAVGTAFVGAVGGGGGMYDTSEIMTFGQQYSEVNL</sequence>
<dbReference type="InterPro" id="IPR038765">
    <property type="entry name" value="Papain-like_cys_pep_sf"/>
</dbReference>
<accession>A0A9W7LCC2</accession>
<keyword evidence="2" id="KW-1133">Transmembrane helix</keyword>